<name>A0AAV4H981_9GAST</name>
<sequence length="214" mass="23141">MLLTATTIIILALSGLSYLFGKPVSKEEKETEKREQETGDAEGVSKQQGEIVGTETPKVKLAKEEDKAVPSPNTVTKQTETPPDGEQLLVVPAGDIKQEKSPLVSADASKLLTIDETGQPASDGSRKPSAFTQNLKQDSTQEQEKPRVSVQGQKRDSSPRRSKAKKQSSVRVECGGEKSATRCPSSSPLSGRCFSYGYTFANQSPCDAFCPRLY</sequence>
<dbReference type="AlphaFoldDB" id="A0AAV4H981"/>
<feature type="signal peptide" evidence="2">
    <location>
        <begin position="1"/>
        <end position="21"/>
    </location>
</feature>
<evidence type="ECO:0000313" key="4">
    <source>
        <dbReference type="Proteomes" id="UP000762676"/>
    </source>
</evidence>
<feature type="compositionally biased region" description="Basic and acidic residues" evidence="1">
    <location>
        <begin position="25"/>
        <end position="37"/>
    </location>
</feature>
<keyword evidence="4" id="KW-1185">Reference proteome</keyword>
<feature type="compositionally biased region" description="Polar residues" evidence="1">
    <location>
        <begin position="130"/>
        <end position="140"/>
    </location>
</feature>
<keyword evidence="2" id="KW-0732">Signal</keyword>
<comment type="caution">
    <text evidence="3">The sequence shown here is derived from an EMBL/GenBank/DDBJ whole genome shotgun (WGS) entry which is preliminary data.</text>
</comment>
<evidence type="ECO:0008006" key="5">
    <source>
        <dbReference type="Google" id="ProtNLM"/>
    </source>
</evidence>
<feature type="region of interest" description="Disordered" evidence="1">
    <location>
        <begin position="25"/>
        <end position="189"/>
    </location>
</feature>
<feature type="compositionally biased region" description="Basic and acidic residues" evidence="1">
    <location>
        <begin position="142"/>
        <end position="159"/>
    </location>
</feature>
<dbReference type="EMBL" id="BMAT01001837">
    <property type="protein sequence ID" value="GFR93315.1"/>
    <property type="molecule type" value="Genomic_DNA"/>
</dbReference>
<evidence type="ECO:0000256" key="1">
    <source>
        <dbReference type="SAM" id="MobiDB-lite"/>
    </source>
</evidence>
<feature type="chain" id="PRO_5043573653" description="BPTI/Kunitz inhibitor domain-containing protein" evidence="2">
    <location>
        <begin position="22"/>
        <end position="214"/>
    </location>
</feature>
<organism evidence="3 4">
    <name type="scientific">Elysia marginata</name>
    <dbReference type="NCBI Taxonomy" id="1093978"/>
    <lineage>
        <taxon>Eukaryota</taxon>
        <taxon>Metazoa</taxon>
        <taxon>Spiralia</taxon>
        <taxon>Lophotrochozoa</taxon>
        <taxon>Mollusca</taxon>
        <taxon>Gastropoda</taxon>
        <taxon>Heterobranchia</taxon>
        <taxon>Euthyneura</taxon>
        <taxon>Panpulmonata</taxon>
        <taxon>Sacoglossa</taxon>
        <taxon>Placobranchoidea</taxon>
        <taxon>Plakobranchidae</taxon>
        <taxon>Elysia</taxon>
    </lineage>
</organism>
<protein>
    <recommendedName>
        <fullName evidence="5">BPTI/Kunitz inhibitor domain-containing protein</fullName>
    </recommendedName>
</protein>
<gene>
    <name evidence="3" type="ORF">ElyMa_000889300</name>
</gene>
<feature type="compositionally biased region" description="Polar residues" evidence="1">
    <location>
        <begin position="71"/>
        <end position="81"/>
    </location>
</feature>
<evidence type="ECO:0000313" key="3">
    <source>
        <dbReference type="EMBL" id="GFR93315.1"/>
    </source>
</evidence>
<reference evidence="3 4" key="1">
    <citation type="journal article" date="2021" name="Elife">
        <title>Chloroplast acquisition without the gene transfer in kleptoplastic sea slugs, Plakobranchus ocellatus.</title>
        <authorList>
            <person name="Maeda T."/>
            <person name="Takahashi S."/>
            <person name="Yoshida T."/>
            <person name="Shimamura S."/>
            <person name="Takaki Y."/>
            <person name="Nagai Y."/>
            <person name="Toyoda A."/>
            <person name="Suzuki Y."/>
            <person name="Arimoto A."/>
            <person name="Ishii H."/>
            <person name="Satoh N."/>
            <person name="Nishiyama T."/>
            <person name="Hasebe M."/>
            <person name="Maruyama T."/>
            <person name="Minagawa J."/>
            <person name="Obokata J."/>
            <person name="Shigenobu S."/>
        </authorList>
    </citation>
    <scope>NUCLEOTIDE SEQUENCE [LARGE SCALE GENOMIC DNA]</scope>
</reference>
<feature type="compositionally biased region" description="Basic and acidic residues" evidence="1">
    <location>
        <begin position="57"/>
        <end position="68"/>
    </location>
</feature>
<proteinExistence type="predicted"/>
<accession>A0AAV4H981</accession>
<dbReference type="Proteomes" id="UP000762676">
    <property type="component" value="Unassembled WGS sequence"/>
</dbReference>
<evidence type="ECO:0000256" key="2">
    <source>
        <dbReference type="SAM" id="SignalP"/>
    </source>
</evidence>